<dbReference type="InterPro" id="IPR000719">
    <property type="entry name" value="Prot_kinase_dom"/>
</dbReference>
<reference evidence="14" key="1">
    <citation type="journal article" date="2017" name="Nat. Commun.">
        <title>The asparagus genome sheds light on the origin and evolution of a young Y chromosome.</title>
        <authorList>
            <person name="Harkess A."/>
            <person name="Zhou J."/>
            <person name="Xu C."/>
            <person name="Bowers J.E."/>
            <person name="Van der Hulst R."/>
            <person name="Ayyampalayam S."/>
            <person name="Mercati F."/>
            <person name="Riccardi P."/>
            <person name="McKain M.R."/>
            <person name="Kakrana A."/>
            <person name="Tang H."/>
            <person name="Ray J."/>
            <person name="Groenendijk J."/>
            <person name="Arikit S."/>
            <person name="Mathioni S.M."/>
            <person name="Nakano M."/>
            <person name="Shan H."/>
            <person name="Telgmann-Rauber A."/>
            <person name="Kanno A."/>
            <person name="Yue Z."/>
            <person name="Chen H."/>
            <person name="Li W."/>
            <person name="Chen Y."/>
            <person name="Xu X."/>
            <person name="Zhang Y."/>
            <person name="Luo S."/>
            <person name="Chen H."/>
            <person name="Gao J."/>
            <person name="Mao Z."/>
            <person name="Pires J.C."/>
            <person name="Luo M."/>
            <person name="Kudrna D."/>
            <person name="Wing R.A."/>
            <person name="Meyers B.C."/>
            <person name="Yi K."/>
            <person name="Kong H."/>
            <person name="Lavrijsen P."/>
            <person name="Sunseri F."/>
            <person name="Falavigna A."/>
            <person name="Ye Y."/>
            <person name="Leebens-Mack J.H."/>
            <person name="Chen G."/>
        </authorList>
    </citation>
    <scope>NUCLEOTIDE SEQUENCE [LARGE SCALE GENOMIC DNA]</scope>
    <source>
        <strain evidence="14">cv. DH0086</strain>
    </source>
</reference>
<gene>
    <name evidence="13" type="ORF">A4U43_C04F32680</name>
</gene>
<dbReference type="PROSITE" id="PS00107">
    <property type="entry name" value="PROTEIN_KINASE_ATP"/>
    <property type="match status" value="1"/>
</dbReference>
<dbReference type="InterPro" id="IPR003613">
    <property type="entry name" value="Ubox_domain"/>
</dbReference>
<evidence type="ECO:0000313" key="13">
    <source>
        <dbReference type="EMBL" id="ONK73539.1"/>
    </source>
</evidence>
<dbReference type="InterPro" id="IPR011009">
    <property type="entry name" value="Kinase-like_dom_sf"/>
</dbReference>
<dbReference type="PANTHER" id="PTHR45647">
    <property type="entry name" value="OS02G0152300 PROTEIN"/>
    <property type="match status" value="1"/>
</dbReference>
<dbReference type="SUPFAM" id="SSF57850">
    <property type="entry name" value="RING/U-box"/>
    <property type="match status" value="1"/>
</dbReference>
<evidence type="ECO:0000256" key="9">
    <source>
        <dbReference type="PROSITE-ProRule" id="PRU10141"/>
    </source>
</evidence>
<evidence type="ECO:0000256" key="10">
    <source>
        <dbReference type="SAM" id="Coils"/>
    </source>
</evidence>
<protein>
    <recommendedName>
        <fullName evidence="3">RING-type E3 ubiquitin transferase</fullName>
        <ecNumber evidence="3">2.3.2.27</ecNumber>
    </recommendedName>
</protein>
<dbReference type="InterPro" id="IPR051348">
    <property type="entry name" value="U-box_ubiquitin_ligases"/>
</dbReference>
<dbReference type="Pfam" id="PF04564">
    <property type="entry name" value="U-box"/>
    <property type="match status" value="1"/>
</dbReference>
<keyword evidence="7" id="KW-0833">Ubl conjugation pathway</keyword>
<dbReference type="SMART" id="SM00504">
    <property type="entry name" value="Ubox"/>
    <property type="match status" value="1"/>
</dbReference>
<dbReference type="GO" id="GO:0004672">
    <property type="term" value="F:protein kinase activity"/>
    <property type="evidence" value="ECO:0007669"/>
    <property type="project" value="InterPro"/>
</dbReference>
<evidence type="ECO:0000256" key="7">
    <source>
        <dbReference type="ARBA" id="ARBA00022786"/>
    </source>
</evidence>
<dbReference type="SUPFAM" id="SSF56112">
    <property type="entry name" value="Protein kinase-like (PK-like)"/>
    <property type="match status" value="1"/>
</dbReference>
<keyword evidence="4" id="KW-0808">Transferase</keyword>
<dbReference type="PANTHER" id="PTHR45647:SF15">
    <property type="entry name" value="U-BOX DOMAIN-CONTAINING PROTEIN 35"/>
    <property type="match status" value="1"/>
</dbReference>
<dbReference type="Pfam" id="PF00069">
    <property type="entry name" value="Pkinase"/>
    <property type="match status" value="1"/>
</dbReference>
<dbReference type="GO" id="GO:0016567">
    <property type="term" value="P:protein ubiquitination"/>
    <property type="evidence" value="ECO:0007669"/>
    <property type="project" value="UniProtKB-UniPathway"/>
</dbReference>
<dbReference type="OMA" id="TEMILPF"/>
<dbReference type="PROSITE" id="PS51698">
    <property type="entry name" value="U_BOX"/>
    <property type="match status" value="1"/>
</dbReference>
<feature type="binding site" evidence="9">
    <location>
        <position position="466"/>
    </location>
    <ligand>
        <name>ATP</name>
        <dbReference type="ChEBI" id="CHEBI:30616"/>
    </ligand>
</feature>
<keyword evidence="6" id="KW-0418">Kinase</keyword>
<dbReference type="OrthoDB" id="10064100at2759"/>
<organism evidence="13 14">
    <name type="scientific">Asparagus officinalis</name>
    <name type="common">Garden asparagus</name>
    <dbReference type="NCBI Taxonomy" id="4686"/>
    <lineage>
        <taxon>Eukaryota</taxon>
        <taxon>Viridiplantae</taxon>
        <taxon>Streptophyta</taxon>
        <taxon>Embryophyta</taxon>
        <taxon>Tracheophyta</taxon>
        <taxon>Spermatophyta</taxon>
        <taxon>Magnoliopsida</taxon>
        <taxon>Liliopsida</taxon>
        <taxon>Asparagales</taxon>
        <taxon>Asparagaceae</taxon>
        <taxon>Asparagoideae</taxon>
        <taxon>Asparagus</taxon>
    </lineage>
</organism>
<dbReference type="GO" id="GO:0005524">
    <property type="term" value="F:ATP binding"/>
    <property type="evidence" value="ECO:0007669"/>
    <property type="project" value="UniProtKB-UniRule"/>
</dbReference>
<dbReference type="Gramene" id="ONK73539">
    <property type="protein sequence ID" value="ONK73539"/>
    <property type="gene ID" value="A4U43_C04F32680"/>
</dbReference>
<dbReference type="AlphaFoldDB" id="A0A5P1F9V4"/>
<evidence type="ECO:0000256" key="5">
    <source>
        <dbReference type="ARBA" id="ARBA00022741"/>
    </source>
</evidence>
<accession>A0A5P1F9V4</accession>
<dbReference type="SUPFAM" id="SSF52402">
    <property type="entry name" value="Adenine nucleotide alpha hydrolases-like"/>
    <property type="match status" value="1"/>
</dbReference>
<dbReference type="Gene3D" id="1.10.510.10">
    <property type="entry name" value="Transferase(Phosphotransferase) domain 1"/>
    <property type="match status" value="1"/>
</dbReference>
<evidence type="ECO:0000259" key="12">
    <source>
        <dbReference type="PROSITE" id="PS51698"/>
    </source>
</evidence>
<dbReference type="InterPro" id="IPR017441">
    <property type="entry name" value="Protein_kinase_ATP_BS"/>
</dbReference>
<dbReference type="InterPro" id="IPR013083">
    <property type="entry name" value="Znf_RING/FYVE/PHD"/>
</dbReference>
<dbReference type="Proteomes" id="UP000243459">
    <property type="component" value="Chromosome 4"/>
</dbReference>
<dbReference type="InterPro" id="IPR008271">
    <property type="entry name" value="Ser/Thr_kinase_AS"/>
</dbReference>
<feature type="coiled-coil region" evidence="10">
    <location>
        <begin position="317"/>
        <end position="421"/>
    </location>
</feature>
<comment type="catalytic activity">
    <reaction evidence="1">
        <text>S-ubiquitinyl-[E2 ubiquitin-conjugating enzyme]-L-cysteine + [acceptor protein]-L-lysine = [E2 ubiquitin-conjugating enzyme]-L-cysteine + N(6)-ubiquitinyl-[acceptor protein]-L-lysine.</text>
        <dbReference type="EC" id="2.3.2.27"/>
    </reaction>
</comment>
<dbReference type="Gene3D" id="3.30.200.20">
    <property type="entry name" value="Phosphorylase Kinase, domain 1"/>
    <property type="match status" value="1"/>
</dbReference>
<keyword evidence="8 9" id="KW-0067">ATP-binding</keyword>
<dbReference type="Pfam" id="PF00582">
    <property type="entry name" value="Usp"/>
    <property type="match status" value="1"/>
</dbReference>
<dbReference type="CDD" id="cd01989">
    <property type="entry name" value="USP_STK_Ubox_N"/>
    <property type="match status" value="1"/>
</dbReference>
<dbReference type="PROSITE" id="PS00108">
    <property type="entry name" value="PROTEIN_KINASE_ST"/>
    <property type="match status" value="1"/>
</dbReference>
<dbReference type="PROSITE" id="PS50011">
    <property type="entry name" value="PROTEIN_KINASE_DOM"/>
    <property type="match status" value="1"/>
</dbReference>
<evidence type="ECO:0000256" key="8">
    <source>
        <dbReference type="ARBA" id="ARBA00022840"/>
    </source>
</evidence>
<evidence type="ECO:0000256" key="6">
    <source>
        <dbReference type="ARBA" id="ARBA00022777"/>
    </source>
</evidence>
<evidence type="ECO:0000313" key="14">
    <source>
        <dbReference type="Proteomes" id="UP000243459"/>
    </source>
</evidence>
<feature type="domain" description="Protein kinase" evidence="11">
    <location>
        <begin position="439"/>
        <end position="702"/>
    </location>
</feature>
<keyword evidence="10" id="KW-0175">Coiled coil</keyword>
<evidence type="ECO:0000256" key="2">
    <source>
        <dbReference type="ARBA" id="ARBA00004906"/>
    </source>
</evidence>
<feature type="domain" description="U-box" evidence="12">
    <location>
        <begin position="722"/>
        <end position="793"/>
    </location>
</feature>
<sequence>MEIEEMKERGESLSNLTVAVAVNGTKNSKYALKWALEKFIPEGRIFFRLIYVQPKITMVPTPMGNYIPISKVRDDIASAYRKDVETQTTSMLQPYKKMCNQRKVEAEAVVIEADDVAEAISAEIDKFTVSKLVIGVSSRNIFSRKLKGSKMSSRISGCIPNFCTLYVVSKGVLSFVHAPSSCEIHNKGLESTSSIVSCNSLSCSSSGKSEGMNSEISSNFSLTQSPSLSSQRNQALKVINQNFGDVIARFGDNLHVRTPSVSTDDNLMSSSSNTSEMEHINSTQTDTCSWNSGQASTSDIAKNPSFLQSDVNVDFELERLRIELRHIQQMYEVAQDESTDASHELKELKAQHEEKAVRLNEIKLREEKVREMARVERERREAAEREAQYVRECVKKESLQRKDAEDSAARESADKKRLERAEQYKKYTWEEIEAATLLFSDDLKIGSGANGTVYKANFHHTIAAVKILTSDEVRGMKQFKQELEILGRIRHPHLLLLIGACPDHGCLVYEYMENGSLEDRLQCKNNTSPLPWYYRYRIAWEIASALVFLHSSKPDPIVHRDLKPANILLDKNFVSKIGDVGLSTILPDLNFSKSTMYKDTAPVGTFFYIDPEYQRTGQVSPKSDTYALGVIILQLITGKSPMGLAYRVEMALEVDSLVDVLDSGAGKWPIEETRELAVLGLNCVELRRKDRPELKDSVLPILERLKDFADKVQNSVGHMSPGIPGHFICPILQEVMEDPCVASDGYTYERRAIERWCRMNDKSPLTNMKLPNTNLITNQSLLSAIKDWKARTQ</sequence>
<comment type="pathway">
    <text evidence="2">Protein modification; protein ubiquitination.</text>
</comment>
<proteinExistence type="predicted"/>
<keyword evidence="14" id="KW-1185">Reference proteome</keyword>
<dbReference type="CDD" id="cd16655">
    <property type="entry name" value="RING-Ubox_WDSUB1-like"/>
    <property type="match status" value="1"/>
</dbReference>
<dbReference type="SMART" id="SM00220">
    <property type="entry name" value="S_TKc"/>
    <property type="match status" value="1"/>
</dbReference>
<dbReference type="InterPro" id="IPR014729">
    <property type="entry name" value="Rossmann-like_a/b/a_fold"/>
</dbReference>
<keyword evidence="5 9" id="KW-0547">Nucleotide-binding</keyword>
<evidence type="ECO:0000256" key="3">
    <source>
        <dbReference type="ARBA" id="ARBA00012483"/>
    </source>
</evidence>
<dbReference type="InterPro" id="IPR006016">
    <property type="entry name" value="UspA"/>
</dbReference>
<evidence type="ECO:0000256" key="4">
    <source>
        <dbReference type="ARBA" id="ARBA00022679"/>
    </source>
</evidence>
<dbReference type="Gene3D" id="3.30.40.10">
    <property type="entry name" value="Zinc/RING finger domain, C3HC4 (zinc finger)"/>
    <property type="match status" value="1"/>
</dbReference>
<name>A0A5P1F9V4_ASPOF</name>
<dbReference type="GO" id="GO:0061630">
    <property type="term" value="F:ubiquitin protein ligase activity"/>
    <property type="evidence" value="ECO:0007669"/>
    <property type="project" value="UniProtKB-EC"/>
</dbReference>
<dbReference type="EC" id="2.3.2.27" evidence="3"/>
<dbReference type="UniPathway" id="UPA00143"/>
<evidence type="ECO:0000259" key="11">
    <source>
        <dbReference type="PROSITE" id="PS50011"/>
    </source>
</evidence>
<dbReference type="Gene3D" id="3.40.50.620">
    <property type="entry name" value="HUPs"/>
    <property type="match status" value="1"/>
</dbReference>
<dbReference type="EMBL" id="CM007384">
    <property type="protein sequence ID" value="ONK73539.1"/>
    <property type="molecule type" value="Genomic_DNA"/>
</dbReference>
<evidence type="ECO:0000256" key="1">
    <source>
        <dbReference type="ARBA" id="ARBA00000900"/>
    </source>
</evidence>